<evidence type="ECO:0000313" key="2">
    <source>
        <dbReference type="Proteomes" id="UP000265703"/>
    </source>
</evidence>
<dbReference type="EMBL" id="QKYT01000866">
    <property type="protein sequence ID" value="RIA80994.1"/>
    <property type="molecule type" value="Genomic_DNA"/>
</dbReference>
<evidence type="ECO:0008006" key="3">
    <source>
        <dbReference type="Google" id="ProtNLM"/>
    </source>
</evidence>
<proteinExistence type="predicted"/>
<dbReference type="AlphaFoldDB" id="A0A397SEZ0"/>
<dbReference type="Proteomes" id="UP000265703">
    <property type="component" value="Unassembled WGS sequence"/>
</dbReference>
<keyword evidence="2" id="KW-1185">Reference proteome</keyword>
<gene>
    <name evidence="1" type="ORF">C1645_837727</name>
</gene>
<organism evidence="1 2">
    <name type="scientific">Glomus cerebriforme</name>
    <dbReference type="NCBI Taxonomy" id="658196"/>
    <lineage>
        <taxon>Eukaryota</taxon>
        <taxon>Fungi</taxon>
        <taxon>Fungi incertae sedis</taxon>
        <taxon>Mucoromycota</taxon>
        <taxon>Glomeromycotina</taxon>
        <taxon>Glomeromycetes</taxon>
        <taxon>Glomerales</taxon>
        <taxon>Glomeraceae</taxon>
        <taxon>Glomus</taxon>
    </lineage>
</organism>
<reference evidence="1 2" key="1">
    <citation type="submission" date="2018-06" db="EMBL/GenBank/DDBJ databases">
        <title>Comparative genomics reveals the genomic features of Rhizophagus irregularis, R. cerebriforme, R. diaphanum and Gigaspora rosea, and their symbiotic lifestyle signature.</title>
        <authorList>
            <person name="Morin E."/>
            <person name="San Clemente H."/>
            <person name="Chen E.C.H."/>
            <person name="De La Providencia I."/>
            <person name="Hainaut M."/>
            <person name="Kuo A."/>
            <person name="Kohler A."/>
            <person name="Murat C."/>
            <person name="Tang N."/>
            <person name="Roy S."/>
            <person name="Loubradou J."/>
            <person name="Henrissat B."/>
            <person name="Grigoriev I.V."/>
            <person name="Corradi N."/>
            <person name="Roux C."/>
            <person name="Martin F.M."/>
        </authorList>
    </citation>
    <scope>NUCLEOTIDE SEQUENCE [LARGE SCALE GENOMIC DNA]</scope>
    <source>
        <strain evidence="1 2">DAOM 227022</strain>
    </source>
</reference>
<evidence type="ECO:0000313" key="1">
    <source>
        <dbReference type="EMBL" id="RIA80994.1"/>
    </source>
</evidence>
<protein>
    <recommendedName>
        <fullName evidence="3">F-box domain-containing protein</fullName>
    </recommendedName>
</protein>
<dbReference type="OrthoDB" id="2305901at2759"/>
<comment type="caution">
    <text evidence="1">The sequence shown here is derived from an EMBL/GenBank/DDBJ whole genome shotgun (WGS) entry which is preliminary data.</text>
</comment>
<name>A0A397SEZ0_9GLOM</name>
<accession>A0A397SEZ0</accession>
<sequence>MACSKLFSGDLPEITNEIIQHFRGDFSTLYSCILINRLWCRLTIPLLWENPFSNPNQNFHFIEIYLHYLNDDDKTKFNNHEIKINDFYSSDTLFNYPSFIKCLSTYEIVNSILIWFNSKFNSSIYKKFKSDLTTLQLIYNSLFKIFIDNEANLFTFEIRIINCRTLDCFNCTFELILQNPNFICNIKNLKVRINGEIINITKIGLFLSLLSSNCDSISTIHFKFIEINGIGKFSSLIYNSQRNLKKITLQSRGFPLYHSLLSLKNSNCSNTLKTLIFHHINFKNIIVLKEVFDHLNVLESIHIIDCYFINSEFIQQIININKPFKLRSLFINQMYEIEIKPFQLLIQKSNDYLENFGFRSTIRDEFKFQLLEQIKKFCSKIKFLELYGLCENQCIFLLFDIIKNIGQNLNYISIGSNTTNHSSLILQELGQILPFKLKYLNLSIMINTNVLEVFLKNFHNIFIQKLLICNNYIMEYNQFMIPFNQWMFLPDGYSHIINEQDILPFLEKYIVEKKRIEYLAYKDSRDILFLKDEVKKFESYNIKVREYDDLFIHYDNYIGETY</sequence>